<proteinExistence type="inferred from homology"/>
<reference evidence="4 5" key="1">
    <citation type="submission" date="2020-08" db="EMBL/GenBank/DDBJ databases">
        <title>Genomic Encyclopedia of Type Strains, Phase IV (KMG-IV): sequencing the most valuable type-strain genomes for metagenomic binning, comparative biology and taxonomic classification.</title>
        <authorList>
            <person name="Goeker M."/>
        </authorList>
    </citation>
    <scope>NUCLEOTIDE SEQUENCE [LARGE SCALE GENOMIC DNA]</scope>
    <source>
        <strain evidence="4 5">DSM 15867</strain>
    </source>
</reference>
<sequence>MSSYPSVPVQRLSVKLGPDPARTVIRPFLPADPAGFAVPGHPRPARIIARVLSLPEAELDDELTRVRASLDERHRDVDALLLRQFDAVRDQLPDADAVSRSHRLLIGGYLSAEYAFESAALFNPSIVGLSTASDGAIRFVLSLRGIGEGHLSSVAFRTGCWQADGTLALDPPSETAVPPIVGPATGWHDQDTVQLDCSGSREPSETVLFPILDSQARGIEDLRLTPFARKTGETTYVGTYTAVGTDAVRQELLQTDDFRTFKMHPVRGDLAGAKGMALFPRRVGGRFLAIGRQDNENLWLFGSDDPFTWTGGRKILEPRYPWEFVQIGNCGSPIEIDEGWLLLTHGVGVVRNYCMGAVLLDRDDPSRVLGRLPVPLLEPGPEDRDGYVPNVVYSCGALLRGRTMLLPYGIADEYTRFATIDIDALLAAMEKEHL</sequence>
<comment type="similarity">
    <text evidence="3">Belongs to the glycosyl hydrolase 130 family.</text>
</comment>
<dbReference type="RefSeq" id="WP_184112026.1">
    <property type="nucleotide sequence ID" value="NZ_JACHNY010000001.1"/>
</dbReference>
<evidence type="ECO:0000313" key="5">
    <source>
        <dbReference type="Proteomes" id="UP000574769"/>
    </source>
</evidence>
<keyword evidence="4" id="KW-0378">Hydrolase</keyword>
<keyword evidence="5" id="KW-1185">Reference proteome</keyword>
<accession>A0A7W7AH18</accession>
<dbReference type="InterPro" id="IPR007184">
    <property type="entry name" value="Mannoside_phosphorylase"/>
</dbReference>
<evidence type="ECO:0000256" key="1">
    <source>
        <dbReference type="ARBA" id="ARBA00022676"/>
    </source>
</evidence>
<keyword evidence="2" id="KW-0808">Transferase</keyword>
<dbReference type="EMBL" id="JACHNY010000001">
    <property type="protein sequence ID" value="MBB4616873.1"/>
    <property type="molecule type" value="Genomic_DNA"/>
</dbReference>
<protein>
    <submittedName>
        <fullName evidence="4">Putative GH43/DUF377 family glycosyl hydrolase</fullName>
    </submittedName>
</protein>
<dbReference type="SUPFAM" id="SSF75005">
    <property type="entry name" value="Arabinanase/levansucrase/invertase"/>
    <property type="match status" value="1"/>
</dbReference>
<comment type="caution">
    <text evidence="4">The sequence shown here is derived from an EMBL/GenBank/DDBJ whole genome shotgun (WGS) entry which is preliminary data.</text>
</comment>
<dbReference type="GO" id="GO:0016757">
    <property type="term" value="F:glycosyltransferase activity"/>
    <property type="evidence" value="ECO:0007669"/>
    <property type="project" value="UniProtKB-KW"/>
</dbReference>
<dbReference type="PANTHER" id="PTHR34106:SF4">
    <property type="entry name" value="BLL5143 PROTEIN"/>
    <property type="match status" value="1"/>
</dbReference>
<keyword evidence="1" id="KW-0328">Glycosyltransferase</keyword>
<gene>
    <name evidence="4" type="ORF">GGQ96_000979</name>
</gene>
<dbReference type="Pfam" id="PF04041">
    <property type="entry name" value="Glyco_hydro_130"/>
    <property type="match status" value="1"/>
</dbReference>
<dbReference type="Gene3D" id="2.115.10.20">
    <property type="entry name" value="Glycosyl hydrolase domain, family 43"/>
    <property type="match status" value="1"/>
</dbReference>
<dbReference type="GO" id="GO:0016787">
    <property type="term" value="F:hydrolase activity"/>
    <property type="evidence" value="ECO:0007669"/>
    <property type="project" value="UniProtKB-KW"/>
</dbReference>
<dbReference type="InterPro" id="IPR023296">
    <property type="entry name" value="Glyco_hydro_beta-prop_sf"/>
</dbReference>
<organism evidence="4 5">
    <name type="scientific">Sphingomonas abaci</name>
    <dbReference type="NCBI Taxonomy" id="237611"/>
    <lineage>
        <taxon>Bacteria</taxon>
        <taxon>Pseudomonadati</taxon>
        <taxon>Pseudomonadota</taxon>
        <taxon>Alphaproteobacteria</taxon>
        <taxon>Sphingomonadales</taxon>
        <taxon>Sphingomonadaceae</taxon>
        <taxon>Sphingomonas</taxon>
    </lineage>
</organism>
<dbReference type="PANTHER" id="PTHR34106">
    <property type="entry name" value="GLYCOSIDASE"/>
    <property type="match status" value="1"/>
</dbReference>
<dbReference type="Proteomes" id="UP000574769">
    <property type="component" value="Unassembled WGS sequence"/>
</dbReference>
<evidence type="ECO:0000256" key="2">
    <source>
        <dbReference type="ARBA" id="ARBA00022679"/>
    </source>
</evidence>
<dbReference type="CDD" id="cd18613">
    <property type="entry name" value="GH130"/>
    <property type="match status" value="1"/>
</dbReference>
<name>A0A7W7AH18_9SPHN</name>
<evidence type="ECO:0000313" key="4">
    <source>
        <dbReference type="EMBL" id="MBB4616873.1"/>
    </source>
</evidence>
<evidence type="ECO:0000256" key="3">
    <source>
        <dbReference type="ARBA" id="ARBA00024356"/>
    </source>
</evidence>
<dbReference type="AlphaFoldDB" id="A0A7W7AH18"/>